<keyword evidence="2" id="KW-1003">Cell membrane</keyword>
<feature type="transmembrane region" description="Helical" evidence="6">
    <location>
        <begin position="77"/>
        <end position="94"/>
    </location>
</feature>
<gene>
    <name evidence="7" type="ORF">rosag_08070</name>
</gene>
<proteinExistence type="predicted"/>
<dbReference type="InterPro" id="IPR001123">
    <property type="entry name" value="LeuE-type"/>
</dbReference>
<evidence type="ECO:0000313" key="8">
    <source>
        <dbReference type="Proteomes" id="UP001161325"/>
    </source>
</evidence>
<feature type="transmembrane region" description="Helical" evidence="6">
    <location>
        <begin position="43"/>
        <end position="71"/>
    </location>
</feature>
<dbReference type="AlphaFoldDB" id="A0AA37Q0T3"/>
<evidence type="ECO:0000313" key="7">
    <source>
        <dbReference type="EMBL" id="GLC24294.1"/>
    </source>
</evidence>
<evidence type="ECO:0000256" key="2">
    <source>
        <dbReference type="ARBA" id="ARBA00022475"/>
    </source>
</evidence>
<dbReference type="Pfam" id="PF01810">
    <property type="entry name" value="LysE"/>
    <property type="match status" value="1"/>
</dbReference>
<comment type="caution">
    <text evidence="7">The sequence shown here is derived from an EMBL/GenBank/DDBJ whole genome shotgun (WGS) entry which is preliminary data.</text>
</comment>
<name>A0AA37Q0T3_9BACT</name>
<accession>A0AA37Q0T3</accession>
<reference evidence="7" key="1">
    <citation type="submission" date="2022-08" db="EMBL/GenBank/DDBJ databases">
        <title>Draft genome sequencing of Roseisolibacter agri AW1220.</title>
        <authorList>
            <person name="Tobiishi Y."/>
            <person name="Tonouchi A."/>
        </authorList>
    </citation>
    <scope>NUCLEOTIDE SEQUENCE</scope>
    <source>
        <strain evidence="7">AW1220</strain>
    </source>
</reference>
<keyword evidence="5 6" id="KW-0472">Membrane</keyword>
<dbReference type="PIRSF" id="PIRSF006324">
    <property type="entry name" value="LeuE"/>
    <property type="match status" value="1"/>
</dbReference>
<feature type="transmembrane region" description="Helical" evidence="6">
    <location>
        <begin position="115"/>
        <end position="136"/>
    </location>
</feature>
<keyword evidence="8" id="KW-1185">Reference proteome</keyword>
<protein>
    <submittedName>
        <fullName evidence="7">Lysine transporter LysE</fullName>
    </submittedName>
</protein>
<dbReference type="PANTHER" id="PTHR30086:SF20">
    <property type="entry name" value="ARGININE EXPORTER PROTEIN ARGO-RELATED"/>
    <property type="match status" value="1"/>
</dbReference>
<evidence type="ECO:0000256" key="3">
    <source>
        <dbReference type="ARBA" id="ARBA00022692"/>
    </source>
</evidence>
<evidence type="ECO:0000256" key="5">
    <source>
        <dbReference type="ARBA" id="ARBA00023136"/>
    </source>
</evidence>
<comment type="subcellular location">
    <subcellularLocation>
        <location evidence="1">Cell membrane</location>
        <topology evidence="1">Multi-pass membrane protein</topology>
    </subcellularLocation>
</comment>
<dbReference type="GO" id="GO:0015171">
    <property type="term" value="F:amino acid transmembrane transporter activity"/>
    <property type="evidence" value="ECO:0007669"/>
    <property type="project" value="TreeGrafter"/>
</dbReference>
<evidence type="ECO:0000256" key="6">
    <source>
        <dbReference type="SAM" id="Phobius"/>
    </source>
</evidence>
<keyword evidence="3 6" id="KW-0812">Transmembrane</keyword>
<dbReference type="PANTHER" id="PTHR30086">
    <property type="entry name" value="ARGININE EXPORTER PROTEIN ARGO"/>
    <property type="match status" value="1"/>
</dbReference>
<organism evidence="7 8">
    <name type="scientific">Roseisolibacter agri</name>
    <dbReference type="NCBI Taxonomy" id="2014610"/>
    <lineage>
        <taxon>Bacteria</taxon>
        <taxon>Pseudomonadati</taxon>
        <taxon>Gemmatimonadota</taxon>
        <taxon>Gemmatimonadia</taxon>
        <taxon>Gemmatimonadales</taxon>
        <taxon>Gemmatimonadaceae</taxon>
        <taxon>Roseisolibacter</taxon>
    </lineage>
</organism>
<evidence type="ECO:0000256" key="4">
    <source>
        <dbReference type="ARBA" id="ARBA00022989"/>
    </source>
</evidence>
<sequence length="212" mass="22083">MTTVPGPTLAAFAGVALGMALSPGPNMMYLASRSVSQGRRAGLVSLGGIAVGFGIYLLLTAFGITAVAMAAPLAYDVLRIAGAAYLGWLAWQALRPGARSPFEVRALAPDSDRRLFVMGLLTNLLNPKAAALYLSLLPQFVRPGRGSVLAQSLQLGAVQIAVSMMVNGTVVCTAGGIASFLGTRPLWARAQRWLMGTVLGGLALRMALDGRR</sequence>
<dbReference type="GO" id="GO:0005886">
    <property type="term" value="C:plasma membrane"/>
    <property type="evidence" value="ECO:0007669"/>
    <property type="project" value="UniProtKB-SubCell"/>
</dbReference>
<dbReference type="EMBL" id="BRXS01000001">
    <property type="protein sequence ID" value="GLC24294.1"/>
    <property type="molecule type" value="Genomic_DNA"/>
</dbReference>
<keyword evidence="4 6" id="KW-1133">Transmembrane helix</keyword>
<feature type="transmembrane region" description="Helical" evidence="6">
    <location>
        <begin position="156"/>
        <end position="181"/>
    </location>
</feature>
<evidence type="ECO:0000256" key="1">
    <source>
        <dbReference type="ARBA" id="ARBA00004651"/>
    </source>
</evidence>
<dbReference type="Proteomes" id="UP001161325">
    <property type="component" value="Unassembled WGS sequence"/>
</dbReference>
<feature type="transmembrane region" description="Helical" evidence="6">
    <location>
        <begin position="12"/>
        <end position="31"/>
    </location>
</feature>
<dbReference type="RefSeq" id="WP_284348742.1">
    <property type="nucleotide sequence ID" value="NZ_BRXS01000001.1"/>
</dbReference>